<organism evidence="1 2">
    <name type="scientific">Pistacia atlantica</name>
    <dbReference type="NCBI Taxonomy" id="434234"/>
    <lineage>
        <taxon>Eukaryota</taxon>
        <taxon>Viridiplantae</taxon>
        <taxon>Streptophyta</taxon>
        <taxon>Embryophyta</taxon>
        <taxon>Tracheophyta</taxon>
        <taxon>Spermatophyta</taxon>
        <taxon>Magnoliopsida</taxon>
        <taxon>eudicotyledons</taxon>
        <taxon>Gunneridae</taxon>
        <taxon>Pentapetalae</taxon>
        <taxon>rosids</taxon>
        <taxon>malvids</taxon>
        <taxon>Sapindales</taxon>
        <taxon>Anacardiaceae</taxon>
        <taxon>Pistacia</taxon>
    </lineage>
</organism>
<evidence type="ECO:0000313" key="2">
    <source>
        <dbReference type="Proteomes" id="UP001164250"/>
    </source>
</evidence>
<name>A0ACC1C3L6_9ROSI</name>
<evidence type="ECO:0000313" key="1">
    <source>
        <dbReference type="EMBL" id="KAJ0106735.1"/>
    </source>
</evidence>
<comment type="caution">
    <text evidence="1">The sequence shown here is derived from an EMBL/GenBank/DDBJ whole genome shotgun (WGS) entry which is preliminary data.</text>
</comment>
<protein>
    <submittedName>
        <fullName evidence="1">Uncharacterized protein</fullName>
    </submittedName>
</protein>
<dbReference type="EMBL" id="CM047898">
    <property type="protein sequence ID" value="KAJ0106735.1"/>
    <property type="molecule type" value="Genomic_DNA"/>
</dbReference>
<dbReference type="Proteomes" id="UP001164250">
    <property type="component" value="Chromosome 2"/>
</dbReference>
<keyword evidence="2" id="KW-1185">Reference proteome</keyword>
<gene>
    <name evidence="1" type="ORF">Patl1_17905</name>
</gene>
<proteinExistence type="predicted"/>
<reference evidence="2" key="1">
    <citation type="journal article" date="2023" name="G3 (Bethesda)">
        <title>Genome assembly and association tests identify interacting loci associated with vigor, precocity, and sex in interspecific pistachio rootstocks.</title>
        <authorList>
            <person name="Palmer W."/>
            <person name="Jacygrad E."/>
            <person name="Sagayaradj S."/>
            <person name="Cavanaugh K."/>
            <person name="Han R."/>
            <person name="Bertier L."/>
            <person name="Beede B."/>
            <person name="Kafkas S."/>
            <person name="Golino D."/>
            <person name="Preece J."/>
            <person name="Michelmore R."/>
        </authorList>
    </citation>
    <scope>NUCLEOTIDE SEQUENCE [LARGE SCALE GENOMIC DNA]</scope>
</reference>
<sequence>MGPLIGFMYRLLHIEIIRLLKKKRLDPSDCFPGINEVDIYKLDPSELPGLSETKSDEQVWNFFCEPYYKYANSKRANRKTRTGYWKITGKGCVVKDKSDKIIGSKKTLVFYKRGGASKEAKTDWVMHDFYVKDNPLYKRDFAFCYIEKNPKSKSIISTPDDGDSYHNLASDSENTESLSTEVRFRVELQLLEQHSSVSDPGNQVSVNTSPMEDAQQIEELLEEFNALLAPEVPINPEQGSNSSPYSNGFSSGQTLPADTDTHDIDTFVNEMFVDYPPAACVNHN</sequence>
<accession>A0ACC1C3L6</accession>